<dbReference type="OrthoDB" id="6371106at2"/>
<dbReference type="AlphaFoldDB" id="A0A2A2F694"/>
<keyword evidence="3" id="KW-1185">Reference proteome</keyword>
<evidence type="ECO:0000313" key="3">
    <source>
        <dbReference type="Proteomes" id="UP000218896"/>
    </source>
</evidence>
<evidence type="ECO:0000256" key="1">
    <source>
        <dbReference type="SAM" id="Phobius"/>
    </source>
</evidence>
<protein>
    <submittedName>
        <fullName evidence="2">Uncharacterized protein</fullName>
    </submittedName>
</protein>
<feature type="transmembrane region" description="Helical" evidence="1">
    <location>
        <begin position="39"/>
        <end position="58"/>
    </location>
</feature>
<dbReference type="EMBL" id="NSKD01000004">
    <property type="protein sequence ID" value="PAU80159.1"/>
    <property type="molecule type" value="Genomic_DNA"/>
</dbReference>
<accession>A0A2A2F694</accession>
<dbReference type="RefSeq" id="WP_095617776.1">
    <property type="nucleotide sequence ID" value="NZ_NSKD01000004.1"/>
</dbReference>
<dbReference type="Proteomes" id="UP000218896">
    <property type="component" value="Unassembled WGS sequence"/>
</dbReference>
<keyword evidence="1" id="KW-1133">Transmembrane helix</keyword>
<sequence length="71" mass="7584">MERLLLIANSALAFCLLAIGVCVLVAYPFADHISMVGQIAAHVSMLIFALGVKVSYIARLVALKELGRALN</sequence>
<comment type="caution">
    <text evidence="2">The sequence shown here is derived from an EMBL/GenBank/DDBJ whole genome shotgun (WGS) entry which is preliminary data.</text>
</comment>
<evidence type="ECO:0000313" key="2">
    <source>
        <dbReference type="EMBL" id="PAU80159.1"/>
    </source>
</evidence>
<name>A0A2A2F694_9GAMM</name>
<gene>
    <name evidence="2" type="ORF">CK501_10970</name>
</gene>
<keyword evidence="1" id="KW-0812">Transmembrane</keyword>
<reference evidence="2 3" key="1">
    <citation type="submission" date="2017-08" db="EMBL/GenBank/DDBJ databases">
        <title>Halovibrio sewagensis sp. nov., isolated from wastewater of high salinity.</title>
        <authorList>
            <person name="Dong X."/>
            <person name="Zhang G."/>
        </authorList>
    </citation>
    <scope>NUCLEOTIDE SEQUENCE [LARGE SCALE GENOMIC DNA]</scope>
    <source>
        <strain evidence="2 3">YL5-2</strain>
    </source>
</reference>
<keyword evidence="1" id="KW-0472">Membrane</keyword>
<organism evidence="2 3">
    <name type="scientific">Halovibrio salipaludis</name>
    <dbReference type="NCBI Taxonomy" id="2032626"/>
    <lineage>
        <taxon>Bacteria</taxon>
        <taxon>Pseudomonadati</taxon>
        <taxon>Pseudomonadota</taxon>
        <taxon>Gammaproteobacteria</taxon>
        <taxon>Oceanospirillales</taxon>
        <taxon>Halomonadaceae</taxon>
        <taxon>Halovibrio</taxon>
    </lineage>
</organism>
<proteinExistence type="predicted"/>
<feature type="transmembrane region" description="Helical" evidence="1">
    <location>
        <begin position="7"/>
        <end position="27"/>
    </location>
</feature>